<dbReference type="RefSeq" id="WP_092472565.1">
    <property type="nucleotide sequence ID" value="NZ_FOOX01000013.1"/>
</dbReference>
<dbReference type="OrthoDB" id="1808615at2"/>
<proteinExistence type="predicted"/>
<organism evidence="1 2">
    <name type="scientific">Desulfotruncus arcticus DSM 17038</name>
    <dbReference type="NCBI Taxonomy" id="1121424"/>
    <lineage>
        <taxon>Bacteria</taxon>
        <taxon>Bacillati</taxon>
        <taxon>Bacillota</taxon>
        <taxon>Clostridia</taxon>
        <taxon>Eubacteriales</taxon>
        <taxon>Desulfallaceae</taxon>
        <taxon>Desulfotruncus</taxon>
    </lineage>
</organism>
<name>A0A1I2WBR5_9FIRM</name>
<gene>
    <name evidence="1" type="ORF">SAMN05660649_03414</name>
</gene>
<protein>
    <submittedName>
        <fullName evidence="1">Uncharacterized protein</fullName>
    </submittedName>
</protein>
<keyword evidence="2" id="KW-1185">Reference proteome</keyword>
<dbReference type="EMBL" id="FOOX01000013">
    <property type="protein sequence ID" value="SFG98854.1"/>
    <property type="molecule type" value="Genomic_DNA"/>
</dbReference>
<evidence type="ECO:0000313" key="1">
    <source>
        <dbReference type="EMBL" id="SFG98854.1"/>
    </source>
</evidence>
<evidence type="ECO:0000313" key="2">
    <source>
        <dbReference type="Proteomes" id="UP000199337"/>
    </source>
</evidence>
<accession>A0A1I2WBR5</accession>
<dbReference type="AlphaFoldDB" id="A0A1I2WBR5"/>
<dbReference type="Proteomes" id="UP000199337">
    <property type="component" value="Unassembled WGS sequence"/>
</dbReference>
<sequence length="85" mass="10081">MSYANFDTKELCRKYRTNVPRLIRAWKKGFNDLELSRITGVNVTTLHRIRSEIELYHRRARLARMISADGEQAPAQRHIFLRPLL</sequence>
<reference evidence="2" key="1">
    <citation type="submission" date="2016-10" db="EMBL/GenBank/DDBJ databases">
        <authorList>
            <person name="Varghese N."/>
            <person name="Submissions S."/>
        </authorList>
    </citation>
    <scope>NUCLEOTIDE SEQUENCE [LARGE SCALE GENOMIC DNA]</scope>
    <source>
        <strain evidence="2">DSM 17038</strain>
    </source>
</reference>